<reference evidence="1 2" key="1">
    <citation type="submission" date="2024-01" db="EMBL/GenBank/DDBJ databases">
        <title>Genome insights into Plantactinospora sonchi sp. nov.</title>
        <authorList>
            <person name="Wang L."/>
        </authorList>
    </citation>
    <scope>NUCLEOTIDE SEQUENCE [LARGE SCALE GENOMIC DNA]</scope>
    <source>
        <strain evidence="1 2">NEAU-QY2</strain>
    </source>
</reference>
<dbReference type="EMBL" id="JAZGQK010000007">
    <property type="protein sequence ID" value="MEE6258930.1"/>
    <property type="molecule type" value="Genomic_DNA"/>
</dbReference>
<keyword evidence="2" id="KW-1185">Reference proteome</keyword>
<gene>
    <name evidence="1" type="ORF">V1633_10555</name>
</gene>
<protein>
    <submittedName>
        <fullName evidence="1">Uncharacterized protein</fullName>
    </submittedName>
</protein>
<proteinExistence type="predicted"/>
<comment type="caution">
    <text evidence="1">The sequence shown here is derived from an EMBL/GenBank/DDBJ whole genome shotgun (WGS) entry which is preliminary data.</text>
</comment>
<name>A0ABU7RQZ7_9ACTN</name>
<organism evidence="1 2">
    <name type="scientific">Plantactinospora sonchi</name>
    <dbReference type="NCBI Taxonomy" id="1544735"/>
    <lineage>
        <taxon>Bacteria</taxon>
        <taxon>Bacillati</taxon>
        <taxon>Actinomycetota</taxon>
        <taxon>Actinomycetes</taxon>
        <taxon>Micromonosporales</taxon>
        <taxon>Micromonosporaceae</taxon>
        <taxon>Plantactinospora</taxon>
    </lineage>
</organism>
<evidence type="ECO:0000313" key="2">
    <source>
        <dbReference type="Proteomes" id="UP001332243"/>
    </source>
</evidence>
<accession>A0ABU7RQZ7</accession>
<dbReference type="Proteomes" id="UP001332243">
    <property type="component" value="Unassembled WGS sequence"/>
</dbReference>
<sequence>MTRLPSGPASPADVQPIVIASDNSFAHAYDSVTDLLGEKDLGGKGGLEFFDRAGRRLTPVFNDAWELESLVPTLDDADPELVQARLQAVVQHVRDYISRHPDLVAGSGLSLKAAIAALPKIGEGTLVEDAAQFPGPTAPSSDGPNRLMHSDGWFHNAMHAAGWAH</sequence>
<dbReference type="RefSeq" id="WP_331214050.1">
    <property type="nucleotide sequence ID" value="NZ_JAZGQK010000007.1"/>
</dbReference>
<evidence type="ECO:0000313" key="1">
    <source>
        <dbReference type="EMBL" id="MEE6258930.1"/>
    </source>
</evidence>